<accession>A0A9Q3ZR57</accession>
<dbReference type="AlphaFoldDB" id="A0A9Q3ZR57"/>
<protein>
    <submittedName>
        <fullName evidence="1">Uncharacterized protein</fullName>
    </submittedName>
</protein>
<organism evidence="1 2">
    <name type="scientific">Ruegeria pomeroyi</name>
    <dbReference type="NCBI Taxonomy" id="89184"/>
    <lineage>
        <taxon>Bacteria</taxon>
        <taxon>Pseudomonadati</taxon>
        <taxon>Pseudomonadota</taxon>
        <taxon>Alphaproteobacteria</taxon>
        <taxon>Rhodobacterales</taxon>
        <taxon>Roseobacteraceae</taxon>
        <taxon>Ruegeria</taxon>
    </lineage>
</organism>
<dbReference type="EMBL" id="JAGQAF010000020">
    <property type="protein sequence ID" value="MCE8540061.1"/>
    <property type="molecule type" value="Genomic_DNA"/>
</dbReference>
<dbReference type="SUPFAM" id="SSF52402">
    <property type="entry name" value="Adenine nucleotide alpha hydrolases-like"/>
    <property type="match status" value="1"/>
</dbReference>
<proteinExistence type="predicted"/>
<sequence length="637" mass="71143">MERLTTRVLRRLGRLKDDARRSFSTVSVNDEDVPGQPVETFLITAGQGADTPSLQIFGDPMHKSRKKLLQEYGQQPLEDYLAAEARHGIGNYVLVDQSGDGLRIITAPGYCGGYFCARDGRFVAGSTLSAVLSDLPGPVEMDPFGICFWFSYAPQSNFNQMPFTTVFKDVLRLVPGAVLEVRNGRVSENYSYLSRPSPLKKPISFESAFKDVMAQLARYYGSRGTNKIGVMFSGGVDSLLIYLGLRWKMGVERVRNFSVEFSGSNGPSRAVPVSNQLDIDLEILPETTWDRPEVQAGIIDMMRQEVISARSVHLALLGQDLTDTDLLHGQNMDALVNTNMTILHANHELGFLSRAKTRSIKTKAEKVLQYEAFLTNLQFTDAFLEDPDFQRRTMDFFAHVQGVADTDPEPGLDGILRGMISRQYPNLLSQGDYPHDRMTYLNRELDLFKAHVGSGLSPRMSLDMVRFLTYSHLANKRLATLPVGRNSRSVLVAMSGPLLSYYLGRPRNLLDASVPKREVYDLCRRLAGETYRKLRAGPTVDEVKTLSMAAMQKMVRDHLAYLNPETSRVLAAVTDAETRTYVTQVYESLWAVLQDGDADQITTFQWGRCLRVLNLELIMENAAIAGIDGSEDSKAIV</sequence>
<comment type="caution">
    <text evidence="1">The sequence shown here is derived from an EMBL/GenBank/DDBJ whole genome shotgun (WGS) entry which is preliminary data.</text>
</comment>
<dbReference type="Proteomes" id="UP000813672">
    <property type="component" value="Unassembled WGS sequence"/>
</dbReference>
<evidence type="ECO:0000313" key="2">
    <source>
        <dbReference type="Proteomes" id="UP000813672"/>
    </source>
</evidence>
<evidence type="ECO:0000313" key="1">
    <source>
        <dbReference type="EMBL" id="MCE8540061.1"/>
    </source>
</evidence>
<gene>
    <name evidence="1" type="ORF">KBY27_21575</name>
</gene>
<dbReference type="RefSeq" id="WP_234221999.1">
    <property type="nucleotide sequence ID" value="NZ_JAGQAF010000020.1"/>
</dbReference>
<name>A0A9Q3ZR57_9RHOB</name>
<reference evidence="1" key="1">
    <citation type="journal article" date="2021" name="Environ. Microbiol.">
        <title>Cryptic niche differentiation of novel sediment ecotypes of Rugeria pomeroyi correlates with nitrate respiration.</title>
        <authorList>
            <person name="Lin X."/>
            <person name="McNichol J."/>
            <person name="Chu X."/>
            <person name="Qian Y."/>
            <person name="Luo H."/>
        </authorList>
    </citation>
    <scope>NUCLEOTIDE SEQUENCE</scope>
    <source>
        <strain evidence="1">SZCCDBB064</strain>
    </source>
</reference>